<dbReference type="Proteomes" id="UP001209540">
    <property type="component" value="Unassembled WGS sequence"/>
</dbReference>
<dbReference type="InterPro" id="IPR050080">
    <property type="entry name" value="RNase_PH"/>
</dbReference>
<dbReference type="GO" id="GO:0000176">
    <property type="term" value="C:nuclear exosome (RNase complex)"/>
    <property type="evidence" value="ECO:0007669"/>
    <property type="project" value="UniProtKB-ARBA"/>
</dbReference>
<dbReference type="InterPro" id="IPR036345">
    <property type="entry name" value="ExoRNase_PH_dom2_sf"/>
</dbReference>
<comment type="subcellular location">
    <subcellularLocation>
        <location evidence="1">Nucleus</location>
    </subcellularLocation>
</comment>
<keyword evidence="8" id="KW-0689">Ribosomal protein</keyword>
<dbReference type="Pfam" id="PF01138">
    <property type="entry name" value="RNase_PH"/>
    <property type="match status" value="1"/>
</dbReference>
<dbReference type="GO" id="GO:0000177">
    <property type="term" value="C:cytoplasmic exosome (RNase complex)"/>
    <property type="evidence" value="ECO:0007669"/>
    <property type="project" value="TreeGrafter"/>
</dbReference>
<evidence type="ECO:0000313" key="9">
    <source>
        <dbReference type="Proteomes" id="UP001209540"/>
    </source>
</evidence>
<protein>
    <submittedName>
        <fullName evidence="8">Ribosomal protein S5 domain 2-type protein</fullName>
    </submittedName>
</protein>
<dbReference type="GO" id="GO:0071051">
    <property type="term" value="P:poly(A)-dependent snoRNA 3'-end processing"/>
    <property type="evidence" value="ECO:0007669"/>
    <property type="project" value="TreeGrafter"/>
</dbReference>
<dbReference type="GO" id="GO:0005840">
    <property type="term" value="C:ribosome"/>
    <property type="evidence" value="ECO:0007669"/>
    <property type="project" value="UniProtKB-KW"/>
</dbReference>
<keyword evidence="4" id="KW-0271">Exosome</keyword>
<dbReference type="GO" id="GO:0034475">
    <property type="term" value="P:U4 snRNA 3'-end processing"/>
    <property type="evidence" value="ECO:0007669"/>
    <property type="project" value="TreeGrafter"/>
</dbReference>
<comment type="caution">
    <text evidence="8">The sequence shown here is derived from an EMBL/GenBank/DDBJ whole genome shotgun (WGS) entry which is preliminary data.</text>
</comment>
<keyword evidence="9" id="KW-1185">Reference proteome</keyword>
<dbReference type="CDD" id="cd11372">
    <property type="entry name" value="RNase_PH_RRP46"/>
    <property type="match status" value="1"/>
</dbReference>
<accession>A0AAD5PHX8</accession>
<dbReference type="PANTHER" id="PTHR11953:SF1">
    <property type="entry name" value="EXOSOME COMPLEX COMPONENT RRP46"/>
    <property type="match status" value="1"/>
</dbReference>
<dbReference type="Pfam" id="PF03725">
    <property type="entry name" value="RNase_PH_C"/>
    <property type="match status" value="1"/>
</dbReference>
<dbReference type="InterPro" id="IPR027408">
    <property type="entry name" value="PNPase/RNase_PH_dom_sf"/>
</dbReference>
<sequence length="232" mass="25489">MVKRPDRRTENTELRAFSASQNLLNQADGSAKFDLGETSVIVSVVGPAEVQLRDEKMDEATVEVVVRPAIGVPTTTAKLQEQILRNAIEPAILGGMMPRTLVQIVVQIVKDDGSVLAAAVNGITLALLDAGIPMKFMTAAMTCMIDKTSKEIIMDPTKEELENASSIHTFAFDNLNTAPHVLLSNSSGQFSQDQYFECHDKCYEAVDKVQGFLRVAVESKKEKEYQQIVNEE</sequence>
<dbReference type="InterPro" id="IPR015847">
    <property type="entry name" value="ExoRNase_PH_dom2"/>
</dbReference>
<evidence type="ECO:0000259" key="7">
    <source>
        <dbReference type="Pfam" id="PF03725"/>
    </source>
</evidence>
<evidence type="ECO:0000256" key="4">
    <source>
        <dbReference type="ARBA" id="ARBA00022835"/>
    </source>
</evidence>
<name>A0AAD5PHX8_9FUNG</name>
<dbReference type="SUPFAM" id="SSF54211">
    <property type="entry name" value="Ribosomal protein S5 domain 2-like"/>
    <property type="match status" value="1"/>
</dbReference>
<dbReference type="Gene3D" id="3.30.230.70">
    <property type="entry name" value="GHMP Kinase, N-terminal domain"/>
    <property type="match status" value="1"/>
</dbReference>
<dbReference type="GO" id="GO:0071028">
    <property type="term" value="P:nuclear mRNA surveillance"/>
    <property type="evidence" value="ECO:0007669"/>
    <property type="project" value="TreeGrafter"/>
</dbReference>
<keyword evidence="5" id="KW-0539">Nucleus</keyword>
<dbReference type="InterPro" id="IPR020568">
    <property type="entry name" value="Ribosomal_Su5_D2-typ_SF"/>
</dbReference>
<evidence type="ECO:0000256" key="5">
    <source>
        <dbReference type="ARBA" id="ARBA00023242"/>
    </source>
</evidence>
<dbReference type="GO" id="GO:0003723">
    <property type="term" value="F:RNA binding"/>
    <property type="evidence" value="ECO:0007669"/>
    <property type="project" value="TreeGrafter"/>
</dbReference>
<gene>
    <name evidence="8" type="ORF">BDA99DRAFT_458937</name>
</gene>
<dbReference type="PANTHER" id="PTHR11953">
    <property type="entry name" value="EXOSOME COMPLEX COMPONENT"/>
    <property type="match status" value="1"/>
</dbReference>
<keyword evidence="3" id="KW-0698">rRNA processing</keyword>
<dbReference type="SUPFAM" id="SSF55666">
    <property type="entry name" value="Ribonuclease PH domain 2-like"/>
    <property type="match status" value="1"/>
</dbReference>
<dbReference type="EMBL" id="JAIXMP010000005">
    <property type="protein sequence ID" value="KAI9272956.1"/>
    <property type="molecule type" value="Genomic_DNA"/>
</dbReference>
<evidence type="ECO:0000256" key="1">
    <source>
        <dbReference type="ARBA" id="ARBA00004123"/>
    </source>
</evidence>
<feature type="domain" description="Exoribonuclease phosphorolytic" evidence="6">
    <location>
        <begin position="13"/>
        <end position="133"/>
    </location>
</feature>
<dbReference type="GO" id="GO:0006364">
    <property type="term" value="P:rRNA processing"/>
    <property type="evidence" value="ECO:0007669"/>
    <property type="project" value="UniProtKB-KW"/>
</dbReference>
<evidence type="ECO:0000259" key="6">
    <source>
        <dbReference type="Pfam" id="PF01138"/>
    </source>
</evidence>
<comment type="similarity">
    <text evidence="2">Belongs to the RNase PH family.</text>
</comment>
<dbReference type="GO" id="GO:0016075">
    <property type="term" value="P:rRNA catabolic process"/>
    <property type="evidence" value="ECO:0007669"/>
    <property type="project" value="TreeGrafter"/>
</dbReference>
<keyword evidence="8" id="KW-0687">Ribonucleoprotein</keyword>
<organism evidence="8 9">
    <name type="scientific">Phascolomyces articulosus</name>
    <dbReference type="NCBI Taxonomy" id="60185"/>
    <lineage>
        <taxon>Eukaryota</taxon>
        <taxon>Fungi</taxon>
        <taxon>Fungi incertae sedis</taxon>
        <taxon>Mucoromycota</taxon>
        <taxon>Mucoromycotina</taxon>
        <taxon>Mucoromycetes</taxon>
        <taxon>Mucorales</taxon>
        <taxon>Lichtheimiaceae</taxon>
        <taxon>Phascolomyces</taxon>
    </lineage>
</organism>
<evidence type="ECO:0000313" key="8">
    <source>
        <dbReference type="EMBL" id="KAI9272956.1"/>
    </source>
</evidence>
<dbReference type="InterPro" id="IPR001247">
    <property type="entry name" value="ExoRNase_PH_dom1"/>
</dbReference>
<reference evidence="8" key="2">
    <citation type="submission" date="2023-02" db="EMBL/GenBank/DDBJ databases">
        <authorList>
            <consortium name="DOE Joint Genome Institute"/>
            <person name="Mondo S.J."/>
            <person name="Chang Y."/>
            <person name="Wang Y."/>
            <person name="Ahrendt S."/>
            <person name="Andreopoulos W."/>
            <person name="Barry K."/>
            <person name="Beard J."/>
            <person name="Benny G.L."/>
            <person name="Blankenship S."/>
            <person name="Bonito G."/>
            <person name="Cuomo C."/>
            <person name="Desiro A."/>
            <person name="Gervers K.A."/>
            <person name="Hundley H."/>
            <person name="Kuo A."/>
            <person name="LaButti K."/>
            <person name="Lang B.F."/>
            <person name="Lipzen A."/>
            <person name="O'Donnell K."/>
            <person name="Pangilinan J."/>
            <person name="Reynolds N."/>
            <person name="Sandor L."/>
            <person name="Smith M.W."/>
            <person name="Tsang A."/>
            <person name="Grigoriev I.V."/>
            <person name="Stajich J.E."/>
            <person name="Spatafora J.W."/>
        </authorList>
    </citation>
    <scope>NUCLEOTIDE SEQUENCE</scope>
    <source>
        <strain evidence="8">RSA 2281</strain>
    </source>
</reference>
<evidence type="ECO:0000256" key="2">
    <source>
        <dbReference type="ARBA" id="ARBA00006678"/>
    </source>
</evidence>
<evidence type="ECO:0000256" key="3">
    <source>
        <dbReference type="ARBA" id="ARBA00022552"/>
    </source>
</evidence>
<reference evidence="8" key="1">
    <citation type="journal article" date="2022" name="IScience">
        <title>Evolution of zygomycete secretomes and the origins of terrestrial fungal ecologies.</title>
        <authorList>
            <person name="Chang Y."/>
            <person name="Wang Y."/>
            <person name="Mondo S."/>
            <person name="Ahrendt S."/>
            <person name="Andreopoulos W."/>
            <person name="Barry K."/>
            <person name="Beard J."/>
            <person name="Benny G.L."/>
            <person name="Blankenship S."/>
            <person name="Bonito G."/>
            <person name="Cuomo C."/>
            <person name="Desiro A."/>
            <person name="Gervers K.A."/>
            <person name="Hundley H."/>
            <person name="Kuo A."/>
            <person name="LaButti K."/>
            <person name="Lang B.F."/>
            <person name="Lipzen A."/>
            <person name="O'Donnell K."/>
            <person name="Pangilinan J."/>
            <person name="Reynolds N."/>
            <person name="Sandor L."/>
            <person name="Smith M.E."/>
            <person name="Tsang A."/>
            <person name="Grigoriev I.V."/>
            <person name="Stajich J.E."/>
            <person name="Spatafora J.W."/>
        </authorList>
    </citation>
    <scope>NUCLEOTIDE SEQUENCE</scope>
    <source>
        <strain evidence="8">RSA 2281</strain>
    </source>
</reference>
<dbReference type="GO" id="GO:0005730">
    <property type="term" value="C:nucleolus"/>
    <property type="evidence" value="ECO:0007669"/>
    <property type="project" value="TreeGrafter"/>
</dbReference>
<proteinExistence type="inferred from homology"/>
<dbReference type="AlphaFoldDB" id="A0AAD5PHX8"/>
<feature type="domain" description="Exoribonuclease phosphorolytic" evidence="7">
    <location>
        <begin position="143"/>
        <end position="199"/>
    </location>
</feature>